<dbReference type="InterPro" id="IPR041033">
    <property type="entry name" value="SpaA_PFL_dom_1"/>
</dbReference>
<protein>
    <recommendedName>
        <fullName evidence="3">SpaA-like prealbumin fold domain-containing protein</fullName>
    </recommendedName>
</protein>
<dbReference type="AlphaFoldDB" id="A0A395WBI0"/>
<keyword evidence="2" id="KW-0732">Signal</keyword>
<evidence type="ECO:0000259" key="3">
    <source>
        <dbReference type="Pfam" id="PF17802"/>
    </source>
</evidence>
<dbReference type="RefSeq" id="WP_118325013.1">
    <property type="nucleotide sequence ID" value="NZ_CAUBVL010000003.1"/>
</dbReference>
<dbReference type="InterPro" id="IPR013783">
    <property type="entry name" value="Ig-like_fold"/>
</dbReference>
<evidence type="ECO:0000313" key="4">
    <source>
        <dbReference type="EMBL" id="RGU92193.1"/>
    </source>
</evidence>
<keyword evidence="1" id="KW-0472">Membrane</keyword>
<dbReference type="EMBL" id="QRYQ01000007">
    <property type="protein sequence ID" value="RGU92193.1"/>
    <property type="molecule type" value="Genomic_DNA"/>
</dbReference>
<evidence type="ECO:0000256" key="2">
    <source>
        <dbReference type="SAM" id="SignalP"/>
    </source>
</evidence>
<comment type="caution">
    <text evidence="4">The sequence shown here is derived from an EMBL/GenBank/DDBJ whole genome shotgun (WGS) entry which is preliminary data.</text>
</comment>
<evidence type="ECO:0000313" key="5">
    <source>
        <dbReference type="Proteomes" id="UP000265489"/>
    </source>
</evidence>
<feature type="signal peptide" evidence="2">
    <location>
        <begin position="1"/>
        <end position="20"/>
    </location>
</feature>
<feature type="domain" description="SpaA-like prealbumin fold" evidence="3">
    <location>
        <begin position="157"/>
        <end position="232"/>
    </location>
</feature>
<sequence length="287" mass="32989">MKKIVLFIMMFLCSIMPIHANSLASITIELQDSIDDLSKENVDFKLVQVAKLEDGYFVLNDAFQDLDVDFNVEFNAEQIENLCDEIQKKDVEGLHVKTDSKGIAKVEDIEQGLYFIDPVDICGYENMRPMLVSVPQWQEDELVYSVVVYPKHSPFEKLILKKVDQETKQEILDEIEFTSYKDKDCKEKIASYKGSGTISILMRNQEMYLKETKAPKGYDKSDRVLCVKVVDGSLYVDSKKLDSNVFEFENRKIHVPTGIEYHGNIYVTLGLVALVILLHLINKKLRK</sequence>
<dbReference type="GeneID" id="66579451"/>
<dbReference type="Gene3D" id="2.60.40.10">
    <property type="entry name" value="Immunoglobulins"/>
    <property type="match status" value="2"/>
</dbReference>
<organism evidence="4 5">
    <name type="scientific">Holdemanella biformis</name>
    <dbReference type="NCBI Taxonomy" id="1735"/>
    <lineage>
        <taxon>Bacteria</taxon>
        <taxon>Bacillati</taxon>
        <taxon>Bacillota</taxon>
        <taxon>Erysipelotrichia</taxon>
        <taxon>Erysipelotrichales</taxon>
        <taxon>Erysipelotrichaceae</taxon>
        <taxon>Holdemanella</taxon>
    </lineage>
</organism>
<feature type="transmembrane region" description="Helical" evidence="1">
    <location>
        <begin position="261"/>
        <end position="281"/>
    </location>
</feature>
<accession>A0A395WBI0</accession>
<gene>
    <name evidence="4" type="ORF">DWW32_05185</name>
</gene>
<keyword evidence="1" id="KW-0812">Transmembrane</keyword>
<reference evidence="4 5" key="1">
    <citation type="submission" date="2018-08" db="EMBL/GenBank/DDBJ databases">
        <title>A genome reference for cultivated species of the human gut microbiota.</title>
        <authorList>
            <person name="Zou Y."/>
            <person name="Xue W."/>
            <person name="Luo G."/>
        </authorList>
    </citation>
    <scope>NUCLEOTIDE SEQUENCE [LARGE SCALE GENOMIC DNA]</scope>
    <source>
        <strain evidence="4 5">AF15-20</strain>
    </source>
</reference>
<feature type="chain" id="PRO_5017384229" description="SpaA-like prealbumin fold domain-containing protein" evidence="2">
    <location>
        <begin position="21"/>
        <end position="287"/>
    </location>
</feature>
<name>A0A395WBI0_9FIRM</name>
<keyword evidence="1" id="KW-1133">Transmembrane helix</keyword>
<proteinExistence type="predicted"/>
<evidence type="ECO:0000256" key="1">
    <source>
        <dbReference type="SAM" id="Phobius"/>
    </source>
</evidence>
<dbReference type="Proteomes" id="UP000265489">
    <property type="component" value="Unassembled WGS sequence"/>
</dbReference>
<dbReference type="Pfam" id="PF17802">
    <property type="entry name" value="SpaA"/>
    <property type="match status" value="1"/>
</dbReference>